<organism evidence="1 2">
    <name type="scientific">Clostridium mobile</name>
    <dbReference type="NCBI Taxonomy" id="2841512"/>
    <lineage>
        <taxon>Bacteria</taxon>
        <taxon>Bacillati</taxon>
        <taxon>Bacillota</taxon>
        <taxon>Clostridia</taxon>
        <taxon>Eubacteriales</taxon>
        <taxon>Clostridiaceae</taxon>
        <taxon>Clostridium</taxon>
    </lineage>
</organism>
<dbReference type="InterPro" id="IPR018597">
    <property type="entry name" value="Phage_Tuc2009_YjcQ"/>
</dbReference>
<evidence type="ECO:0000313" key="1">
    <source>
        <dbReference type="EMBL" id="MBU5485976.1"/>
    </source>
</evidence>
<dbReference type="Pfam" id="PF09639">
    <property type="entry name" value="YjcQ"/>
    <property type="match status" value="1"/>
</dbReference>
<evidence type="ECO:0000313" key="2">
    <source>
        <dbReference type="Proteomes" id="UP000726170"/>
    </source>
</evidence>
<name>A0ABS6EL83_9CLOT</name>
<keyword evidence="2" id="KW-1185">Reference proteome</keyword>
<proteinExistence type="predicted"/>
<sequence>MKIKVKLDAKQRVLIAIYTEYQKDIPNMQETITGENLELDEEVFVMALRKLENEGLIQNIEFFWAEGEVQYFGFGDMLISSYGIDYVEQKLGIDKTLSGLDKVKYIVTKSGEWGIEQIKDFGAKVISEIIKSNIGK</sequence>
<dbReference type="EMBL" id="JAHLQF010000004">
    <property type="protein sequence ID" value="MBU5485976.1"/>
    <property type="molecule type" value="Genomic_DNA"/>
</dbReference>
<comment type="caution">
    <text evidence="1">The sequence shown here is derived from an EMBL/GenBank/DDBJ whole genome shotgun (WGS) entry which is preliminary data.</text>
</comment>
<reference evidence="1 2" key="1">
    <citation type="submission" date="2021-06" db="EMBL/GenBank/DDBJ databases">
        <authorList>
            <person name="Sun Q."/>
            <person name="Li D."/>
        </authorList>
    </citation>
    <scope>NUCLEOTIDE SEQUENCE [LARGE SCALE GENOMIC DNA]</scope>
    <source>
        <strain evidence="1 2">MSJ-11</strain>
    </source>
</reference>
<dbReference type="Proteomes" id="UP000726170">
    <property type="component" value="Unassembled WGS sequence"/>
</dbReference>
<protein>
    <submittedName>
        <fullName evidence="1">Uncharacterized protein</fullName>
    </submittedName>
</protein>
<dbReference type="RefSeq" id="WP_216440573.1">
    <property type="nucleotide sequence ID" value="NZ_JAHLQF010000004.1"/>
</dbReference>
<gene>
    <name evidence="1" type="ORF">KQI86_16770</name>
</gene>
<accession>A0ABS6EL83</accession>